<evidence type="ECO:0000256" key="3">
    <source>
        <dbReference type="PROSITE-ProRule" id="PRU00339"/>
    </source>
</evidence>
<keyword evidence="2" id="KW-0378">Hydrolase</keyword>
<dbReference type="SMART" id="SM00028">
    <property type="entry name" value="TPR"/>
    <property type="match status" value="1"/>
</dbReference>
<protein>
    <submittedName>
        <fullName evidence="5">Uncharacterized protein</fullName>
    </submittedName>
</protein>
<dbReference type="SUPFAM" id="SSF48452">
    <property type="entry name" value="TPR-like"/>
    <property type="match status" value="1"/>
</dbReference>
<dbReference type="InterPro" id="IPR029058">
    <property type="entry name" value="AB_hydrolase_fold"/>
</dbReference>
<keyword evidence="3" id="KW-0802">TPR repeat</keyword>
<gene>
    <name evidence="5" type="ORF">CWB98_00940</name>
</gene>
<name>A0A5S3X5D3_9GAMM</name>
<dbReference type="InterPro" id="IPR000801">
    <property type="entry name" value="Esterase-like"/>
</dbReference>
<feature type="chain" id="PRO_5024396590" evidence="4">
    <location>
        <begin position="19"/>
        <end position="394"/>
    </location>
</feature>
<evidence type="ECO:0000313" key="5">
    <source>
        <dbReference type="EMBL" id="TMP39864.1"/>
    </source>
</evidence>
<proteinExistence type="inferred from homology"/>
<sequence length="394" mass="45476">MKKLFFFLFTLITLNVCAQEIVIGKKHQIESKVLNENREYWVSLPSSYRKNGYKKYPVLYFTDANLNSFFHAFSGITKQMSSDASPQIPEMIVVGIVSQNRVRDSAPTNSLVQWGGTATKALETTGGADNFLKFLQTELVPHIEQNYHTADYRILAGYSFTGLTVIHSLYQTPEFFNAYMAIDPSLWWDNQIMLKRFREFSKKELSKRQLFVSTSERVPSLYPKENYVIEFIQKLEASPVKGLNVHAKVFGTDQNHHTMQIMSFYLGLKNIFSGYMIDDAIRFRPATELKAHFENISDKLGVNLKPREGLVNFFGYNRLYDNQFPTNSAAAIEFFKLNAEYYPESYNAWDSLGEAYWHEKEYKLALDAYKKSTQLNPGNSNAKEKIKEINTQLN</sequence>
<dbReference type="PROSITE" id="PS50005">
    <property type="entry name" value="TPR"/>
    <property type="match status" value="1"/>
</dbReference>
<evidence type="ECO:0000256" key="1">
    <source>
        <dbReference type="ARBA" id="ARBA00005622"/>
    </source>
</evidence>
<feature type="signal peptide" evidence="4">
    <location>
        <begin position="1"/>
        <end position="18"/>
    </location>
</feature>
<dbReference type="RefSeq" id="WP_138543109.1">
    <property type="nucleotide sequence ID" value="NZ_PNCJ01000004.1"/>
</dbReference>
<dbReference type="InterPro" id="IPR011990">
    <property type="entry name" value="TPR-like_helical_dom_sf"/>
</dbReference>
<dbReference type="Gene3D" id="1.25.40.10">
    <property type="entry name" value="Tetratricopeptide repeat domain"/>
    <property type="match status" value="1"/>
</dbReference>
<dbReference type="OrthoDB" id="9784036at2"/>
<dbReference type="PANTHER" id="PTHR40841">
    <property type="entry name" value="SIDEROPHORE TRIACETYLFUSARININE C ESTERASE"/>
    <property type="match status" value="1"/>
</dbReference>
<comment type="similarity">
    <text evidence="1">Belongs to the esterase D family.</text>
</comment>
<organism evidence="5 6">
    <name type="scientific">Pseudoalteromonas rubra</name>
    <dbReference type="NCBI Taxonomy" id="43658"/>
    <lineage>
        <taxon>Bacteria</taxon>
        <taxon>Pseudomonadati</taxon>
        <taxon>Pseudomonadota</taxon>
        <taxon>Gammaproteobacteria</taxon>
        <taxon>Alteromonadales</taxon>
        <taxon>Pseudoalteromonadaceae</taxon>
        <taxon>Pseudoalteromonas</taxon>
    </lineage>
</organism>
<keyword evidence="4" id="KW-0732">Signal</keyword>
<dbReference type="AlphaFoldDB" id="A0A5S3X5D3"/>
<accession>A0A5S3X5D3</accession>
<dbReference type="InterPro" id="IPR019734">
    <property type="entry name" value="TPR_rpt"/>
</dbReference>
<dbReference type="Gene3D" id="3.40.50.1820">
    <property type="entry name" value="alpha/beta hydrolase"/>
    <property type="match status" value="1"/>
</dbReference>
<evidence type="ECO:0000256" key="4">
    <source>
        <dbReference type="SAM" id="SignalP"/>
    </source>
</evidence>
<dbReference type="GO" id="GO:0016788">
    <property type="term" value="F:hydrolase activity, acting on ester bonds"/>
    <property type="evidence" value="ECO:0007669"/>
    <property type="project" value="TreeGrafter"/>
</dbReference>
<reference evidence="5 6" key="1">
    <citation type="submission" date="2018-01" db="EMBL/GenBank/DDBJ databases">
        <authorList>
            <person name="Paulsen S."/>
            <person name="Gram L.K."/>
        </authorList>
    </citation>
    <scope>NUCLEOTIDE SEQUENCE [LARGE SCALE GENOMIC DNA]</scope>
    <source>
        <strain evidence="5 6">S2599</strain>
    </source>
</reference>
<dbReference type="EMBL" id="PNCJ01000004">
    <property type="protein sequence ID" value="TMP39864.1"/>
    <property type="molecule type" value="Genomic_DNA"/>
</dbReference>
<evidence type="ECO:0000256" key="2">
    <source>
        <dbReference type="ARBA" id="ARBA00022801"/>
    </source>
</evidence>
<dbReference type="PANTHER" id="PTHR40841:SF2">
    <property type="entry name" value="SIDEROPHORE-DEGRADING ESTERASE (EUROFUNG)"/>
    <property type="match status" value="1"/>
</dbReference>
<feature type="repeat" description="TPR" evidence="3">
    <location>
        <begin position="346"/>
        <end position="379"/>
    </location>
</feature>
<dbReference type="InterPro" id="IPR052558">
    <property type="entry name" value="Siderophore_Hydrolase_D"/>
</dbReference>
<comment type="caution">
    <text evidence="5">The sequence shown here is derived from an EMBL/GenBank/DDBJ whole genome shotgun (WGS) entry which is preliminary data.</text>
</comment>
<reference evidence="6" key="2">
    <citation type="submission" date="2019-06" db="EMBL/GenBank/DDBJ databases">
        <title>Co-occurence of chitin degradation, pigmentation and bioactivity in marine Pseudoalteromonas.</title>
        <authorList>
            <person name="Sonnenschein E.C."/>
            <person name="Bech P.K."/>
        </authorList>
    </citation>
    <scope>NUCLEOTIDE SEQUENCE [LARGE SCALE GENOMIC DNA]</scope>
    <source>
        <strain evidence="6">S2599</strain>
    </source>
</reference>
<dbReference type="SUPFAM" id="SSF53474">
    <property type="entry name" value="alpha/beta-Hydrolases"/>
    <property type="match status" value="1"/>
</dbReference>
<dbReference type="Proteomes" id="UP000306719">
    <property type="component" value="Unassembled WGS sequence"/>
</dbReference>
<evidence type="ECO:0000313" key="6">
    <source>
        <dbReference type="Proteomes" id="UP000306719"/>
    </source>
</evidence>
<dbReference type="Pfam" id="PF00756">
    <property type="entry name" value="Esterase"/>
    <property type="match status" value="1"/>
</dbReference>